<feature type="domain" description="HTH marR-type" evidence="4">
    <location>
        <begin position="1"/>
        <end position="122"/>
    </location>
</feature>
<dbReference type="PANTHER" id="PTHR33164">
    <property type="entry name" value="TRANSCRIPTIONAL REGULATOR, MARR FAMILY"/>
    <property type="match status" value="1"/>
</dbReference>
<dbReference type="PANTHER" id="PTHR33164:SF64">
    <property type="entry name" value="TRANSCRIPTIONAL REGULATOR SLYA"/>
    <property type="match status" value="1"/>
</dbReference>
<evidence type="ECO:0000256" key="2">
    <source>
        <dbReference type="ARBA" id="ARBA00023125"/>
    </source>
</evidence>
<keyword evidence="3" id="KW-0804">Transcription</keyword>
<dbReference type="InterPro" id="IPR036388">
    <property type="entry name" value="WH-like_DNA-bd_sf"/>
</dbReference>
<evidence type="ECO:0000256" key="3">
    <source>
        <dbReference type="ARBA" id="ARBA00023163"/>
    </source>
</evidence>
<keyword evidence="1" id="KW-0805">Transcription regulation</keyword>
<reference evidence="5 6" key="1">
    <citation type="submission" date="2019-05" db="EMBL/GenBank/DDBJ databases">
        <title>Marivita sp. nov. isolated from sea sediment.</title>
        <authorList>
            <person name="Kim W."/>
        </authorList>
    </citation>
    <scope>NUCLEOTIDE SEQUENCE [LARGE SCALE GENOMIC DNA]</scope>
    <source>
        <strain evidence="5 6">CAU 1492</strain>
    </source>
</reference>
<dbReference type="InterPro" id="IPR039422">
    <property type="entry name" value="MarR/SlyA-like"/>
</dbReference>
<evidence type="ECO:0000313" key="5">
    <source>
        <dbReference type="EMBL" id="TMV13702.1"/>
    </source>
</evidence>
<sequence length="125" mass="13743">MYDQAARCARNNGLQIEAWSVLETLEAGERLTMGQIAQAVAMKLPALSKLVDRMVSEGLVHRQPSRSDQRQVNLLLTDLGRKRMMQVRGAMVDHDAGVRAALGEGRAMQVQAILADLARLPDSPH</sequence>
<keyword evidence="2" id="KW-0238">DNA-binding</keyword>
<keyword evidence="6" id="KW-1185">Reference proteome</keyword>
<dbReference type="EMBL" id="VCPC01000002">
    <property type="protein sequence ID" value="TMV13702.1"/>
    <property type="molecule type" value="Genomic_DNA"/>
</dbReference>
<dbReference type="SMART" id="SM00347">
    <property type="entry name" value="HTH_MARR"/>
    <property type="match status" value="1"/>
</dbReference>
<proteinExistence type="predicted"/>
<dbReference type="InterPro" id="IPR036390">
    <property type="entry name" value="WH_DNA-bd_sf"/>
</dbReference>
<dbReference type="InterPro" id="IPR023187">
    <property type="entry name" value="Tscrpt_reg_MarR-type_CS"/>
</dbReference>
<accession>A0ABY2XD99</accession>
<evidence type="ECO:0000259" key="4">
    <source>
        <dbReference type="PROSITE" id="PS50995"/>
    </source>
</evidence>
<organism evidence="5 6">
    <name type="scientific">Arenibacterium halophilum</name>
    <dbReference type="NCBI Taxonomy" id="2583821"/>
    <lineage>
        <taxon>Bacteria</taxon>
        <taxon>Pseudomonadati</taxon>
        <taxon>Pseudomonadota</taxon>
        <taxon>Alphaproteobacteria</taxon>
        <taxon>Rhodobacterales</taxon>
        <taxon>Paracoccaceae</taxon>
        <taxon>Arenibacterium</taxon>
    </lineage>
</organism>
<evidence type="ECO:0000256" key="1">
    <source>
        <dbReference type="ARBA" id="ARBA00023015"/>
    </source>
</evidence>
<evidence type="ECO:0000313" key="6">
    <source>
        <dbReference type="Proteomes" id="UP001191082"/>
    </source>
</evidence>
<name>A0ABY2XD99_9RHOB</name>
<dbReference type="PROSITE" id="PS50995">
    <property type="entry name" value="HTH_MARR_2"/>
    <property type="match status" value="1"/>
</dbReference>
<comment type="caution">
    <text evidence="5">The sequence shown here is derived from an EMBL/GenBank/DDBJ whole genome shotgun (WGS) entry which is preliminary data.</text>
</comment>
<dbReference type="Pfam" id="PF12802">
    <property type="entry name" value="MarR_2"/>
    <property type="match status" value="1"/>
</dbReference>
<protein>
    <submittedName>
        <fullName evidence="5">MarR family transcriptional regulator</fullName>
    </submittedName>
</protein>
<dbReference type="PRINTS" id="PR00598">
    <property type="entry name" value="HTHMARR"/>
</dbReference>
<dbReference type="PROSITE" id="PS01117">
    <property type="entry name" value="HTH_MARR_1"/>
    <property type="match status" value="1"/>
</dbReference>
<dbReference type="Proteomes" id="UP001191082">
    <property type="component" value="Unassembled WGS sequence"/>
</dbReference>
<dbReference type="SUPFAM" id="SSF46785">
    <property type="entry name" value="Winged helix' DNA-binding domain"/>
    <property type="match status" value="1"/>
</dbReference>
<dbReference type="InterPro" id="IPR000835">
    <property type="entry name" value="HTH_MarR-typ"/>
</dbReference>
<gene>
    <name evidence="5" type="ORF">FGK64_07710</name>
</gene>
<dbReference type="Gene3D" id="1.10.10.10">
    <property type="entry name" value="Winged helix-like DNA-binding domain superfamily/Winged helix DNA-binding domain"/>
    <property type="match status" value="1"/>
</dbReference>